<dbReference type="EMBL" id="JAUDDW010000011">
    <property type="protein sequence ID" value="MDM8266378.1"/>
    <property type="molecule type" value="Genomic_DNA"/>
</dbReference>
<feature type="compositionally biased region" description="Basic and acidic residues" evidence="1">
    <location>
        <begin position="199"/>
        <end position="219"/>
    </location>
</feature>
<keyword evidence="2" id="KW-1133">Transmembrane helix</keyword>
<feature type="transmembrane region" description="Helical" evidence="2">
    <location>
        <begin position="45"/>
        <end position="62"/>
    </location>
</feature>
<sequence length="219" mass="24968">MQSLASILALEFIIALIVAIVFGVKWFKLREDKDSKKFKQNKKRTIITLVILIVCLFGSGMAQNTADEQEAEAQKQVQYAKGKKNYKDDKDDFINQYKYIAAATEQLSNQEGKEWEEAIDNSDEDFDVDATIDNIEEKHSDDIDSLDTIIGNMHDADQKIQKNTAAPKGEKEKIHSAYLRLKHFTNHATDISGSYNDFTDEHNEMDQEVADKAEELQDL</sequence>
<name>A0ABT7UXE7_9LACO</name>
<evidence type="ECO:0000313" key="3">
    <source>
        <dbReference type="EMBL" id="MDM8266378.1"/>
    </source>
</evidence>
<comment type="caution">
    <text evidence="3">The sequence shown here is derived from an EMBL/GenBank/DDBJ whole genome shotgun (WGS) entry which is preliminary data.</text>
</comment>
<keyword evidence="2" id="KW-0812">Transmembrane</keyword>
<evidence type="ECO:0000313" key="4">
    <source>
        <dbReference type="Proteomes" id="UP001529343"/>
    </source>
</evidence>
<reference evidence="3 4" key="2">
    <citation type="submission" date="2023-06" db="EMBL/GenBank/DDBJ databases">
        <authorList>
            <person name="Zeman M."/>
            <person name="Kubasova T."/>
            <person name="Jahodarova E."/>
            <person name="Nykrynova M."/>
            <person name="Rychlik I."/>
        </authorList>
    </citation>
    <scope>NUCLEOTIDE SEQUENCE [LARGE SCALE GENOMIC DNA]</scope>
    <source>
        <strain evidence="3 4">161_Gplus</strain>
    </source>
</reference>
<evidence type="ECO:0000256" key="1">
    <source>
        <dbReference type="SAM" id="MobiDB-lite"/>
    </source>
</evidence>
<feature type="transmembrane region" description="Helical" evidence="2">
    <location>
        <begin position="6"/>
        <end position="24"/>
    </location>
</feature>
<keyword evidence="4" id="KW-1185">Reference proteome</keyword>
<dbReference type="RefSeq" id="WP_289586010.1">
    <property type="nucleotide sequence ID" value="NZ_JAUDDW010000011.1"/>
</dbReference>
<protein>
    <submittedName>
        <fullName evidence="3">Uncharacterized protein</fullName>
    </submittedName>
</protein>
<keyword evidence="2" id="KW-0472">Membrane</keyword>
<evidence type="ECO:0000256" key="2">
    <source>
        <dbReference type="SAM" id="Phobius"/>
    </source>
</evidence>
<gene>
    <name evidence="3" type="ORF">QUW44_04250</name>
</gene>
<feature type="region of interest" description="Disordered" evidence="1">
    <location>
        <begin position="195"/>
        <end position="219"/>
    </location>
</feature>
<organism evidence="3 4">
    <name type="scientific">Limosilactobacillus pontis</name>
    <dbReference type="NCBI Taxonomy" id="35787"/>
    <lineage>
        <taxon>Bacteria</taxon>
        <taxon>Bacillati</taxon>
        <taxon>Bacillota</taxon>
        <taxon>Bacilli</taxon>
        <taxon>Lactobacillales</taxon>
        <taxon>Lactobacillaceae</taxon>
        <taxon>Limosilactobacillus</taxon>
    </lineage>
</organism>
<accession>A0ABT7UXE7</accession>
<reference evidence="4" key="1">
    <citation type="submission" date="2023-06" db="EMBL/GenBank/DDBJ databases">
        <title>Identification and characterization of horizontal gene transfer across gut microbiota members of farm animals based on homology search.</title>
        <authorList>
            <person name="Zeman M."/>
            <person name="Kubasova T."/>
            <person name="Jahodarova E."/>
            <person name="Nykrynova M."/>
            <person name="Rychlik I."/>
        </authorList>
    </citation>
    <scope>NUCLEOTIDE SEQUENCE [LARGE SCALE GENOMIC DNA]</scope>
    <source>
        <strain evidence="4">161_Gplus</strain>
    </source>
</reference>
<dbReference type="Proteomes" id="UP001529343">
    <property type="component" value="Unassembled WGS sequence"/>
</dbReference>
<proteinExistence type="predicted"/>